<accession>A0A5M9H4T7</accession>
<dbReference type="Gene3D" id="3.40.710.10">
    <property type="entry name" value="DD-peptidase/beta-lactamase superfamily"/>
    <property type="match status" value="1"/>
</dbReference>
<evidence type="ECO:0000256" key="2">
    <source>
        <dbReference type="ARBA" id="ARBA00022801"/>
    </source>
</evidence>
<dbReference type="NCBIfam" id="TIGR00666">
    <property type="entry name" value="PBP4"/>
    <property type="match status" value="1"/>
</dbReference>
<name>A0A5M9H4T7_9SPHI</name>
<comment type="caution">
    <text evidence="4">The sequence shown here is derived from an EMBL/GenBank/DDBJ whole genome shotgun (WGS) entry which is preliminary data.</text>
</comment>
<evidence type="ECO:0000256" key="1">
    <source>
        <dbReference type="ARBA" id="ARBA00006096"/>
    </source>
</evidence>
<dbReference type="GO" id="GO:0009002">
    <property type="term" value="F:serine-type D-Ala-D-Ala carboxypeptidase activity"/>
    <property type="evidence" value="ECO:0007669"/>
    <property type="project" value="UniProtKB-EC"/>
</dbReference>
<dbReference type="Gene3D" id="3.50.80.20">
    <property type="entry name" value="D-Ala-D-Ala carboxypeptidase C, peptidase S13"/>
    <property type="match status" value="1"/>
</dbReference>
<evidence type="ECO:0000313" key="4">
    <source>
        <dbReference type="EMBL" id="KAA8480174.1"/>
    </source>
</evidence>
<dbReference type="RefSeq" id="WP_141816432.1">
    <property type="nucleotide sequence ID" value="NZ_VFPL01000001.1"/>
</dbReference>
<dbReference type="OrthoDB" id="9802627at2"/>
<keyword evidence="3" id="KW-0732">Signal</keyword>
<feature type="chain" id="PRO_5024401827" evidence="3">
    <location>
        <begin position="20"/>
        <end position="470"/>
    </location>
</feature>
<dbReference type="InterPro" id="IPR012338">
    <property type="entry name" value="Beta-lactam/transpept-like"/>
</dbReference>
<protein>
    <submittedName>
        <fullName evidence="4">D-alanyl-D-alanine carboxypeptidase/D-alanyl-D-alanine-endopeptidase</fullName>
        <ecNumber evidence="4">3.4.16.4</ecNumber>
    </submittedName>
</protein>
<dbReference type="GO" id="GO:0006508">
    <property type="term" value="P:proteolysis"/>
    <property type="evidence" value="ECO:0007669"/>
    <property type="project" value="InterPro"/>
</dbReference>
<keyword evidence="5" id="KW-1185">Reference proteome</keyword>
<dbReference type="PANTHER" id="PTHR30023">
    <property type="entry name" value="D-ALANYL-D-ALANINE CARBOXYPEPTIDASE"/>
    <property type="match status" value="1"/>
</dbReference>
<reference evidence="4 5" key="1">
    <citation type="submission" date="2019-09" db="EMBL/GenBank/DDBJ databases">
        <title>Pararcticibacter amylolyticus gen. nov., sp. nov., isolated from a rottenly hemp rope, and reclassification of Pedobacter tournemirensis as Pararcticibacter tournemirensis comb. nov.</title>
        <authorList>
            <person name="Cai Y."/>
        </authorList>
    </citation>
    <scope>NUCLEOTIDE SEQUENCE [LARGE SCALE GENOMIC DNA]</scope>
    <source>
        <strain evidence="4 5">TF5-37.2-LB10</strain>
    </source>
</reference>
<evidence type="ECO:0000313" key="5">
    <source>
        <dbReference type="Proteomes" id="UP000322918"/>
    </source>
</evidence>
<keyword evidence="4" id="KW-0645">Protease</keyword>
<feature type="signal peptide" evidence="3">
    <location>
        <begin position="1"/>
        <end position="19"/>
    </location>
</feature>
<dbReference type="Proteomes" id="UP000322918">
    <property type="component" value="Unassembled WGS sequence"/>
</dbReference>
<comment type="similarity">
    <text evidence="1">Belongs to the peptidase S13 family.</text>
</comment>
<dbReference type="SUPFAM" id="SSF56601">
    <property type="entry name" value="beta-lactamase/transpeptidase-like"/>
    <property type="match status" value="1"/>
</dbReference>
<keyword evidence="4" id="KW-0121">Carboxypeptidase</keyword>
<gene>
    <name evidence="4" type="primary">dacB</name>
    <name evidence="4" type="ORF">F1649_15210</name>
</gene>
<dbReference type="InterPro" id="IPR000667">
    <property type="entry name" value="Peptidase_S13"/>
</dbReference>
<sequence length="470" mass="51542">MKRIFFSFCLLFCHLINNAQTLEKKIAAAYARFEADPQLKYGNSSLTVLNAQTGEIVFSKNGNTGLAPASTLKTVTSITAFNLLAEDFRWETTLGYTGTISNGVLSGDLIITGSGDATLGSNRYEQSKSAVLLNRWLAVVKKSGIQKIQGRVIADDRLFGTQSLPQGWIWQDIGNYYGAGATSATWEENQFGLLIKPGARMGDPVVFQGTDPLMAGLKIVNEVTTGAAGSGDNVYAYSAPYSDIVYVRGTYASDLRKTIMLSVPDPASQLSADLRVKLTQNGVLVSGEATTARKISIEKTGFLPASVILDRYQSPELSKVVYWLNQKSLNLYAENILKTIAIKQGKKGSFADGVEVIKDYWNKRLGLDTDALDILDGSGLSPENRITTLTMARILQSAIKEPWYNSFYESLPLYNNMKMKSGSIRNVLAYTGYEKSGDGTPLVFSFITDHYNGRTSTIRQKMFNVLDVLK</sequence>
<dbReference type="PANTHER" id="PTHR30023:SF0">
    <property type="entry name" value="PENICILLIN-SENSITIVE CARBOXYPEPTIDASE A"/>
    <property type="match status" value="1"/>
</dbReference>
<organism evidence="4 5">
    <name type="scientific">Arcticibacter tournemirensis</name>
    <dbReference type="NCBI Taxonomy" id="699437"/>
    <lineage>
        <taxon>Bacteria</taxon>
        <taxon>Pseudomonadati</taxon>
        <taxon>Bacteroidota</taxon>
        <taxon>Sphingobacteriia</taxon>
        <taxon>Sphingobacteriales</taxon>
        <taxon>Sphingobacteriaceae</taxon>
        <taxon>Arcticibacter</taxon>
    </lineage>
</organism>
<dbReference type="AlphaFoldDB" id="A0A5M9H4T7"/>
<dbReference type="EC" id="3.4.16.4" evidence="4"/>
<dbReference type="GO" id="GO:0000270">
    <property type="term" value="P:peptidoglycan metabolic process"/>
    <property type="evidence" value="ECO:0007669"/>
    <property type="project" value="TreeGrafter"/>
</dbReference>
<keyword evidence="2 4" id="KW-0378">Hydrolase</keyword>
<dbReference type="Pfam" id="PF02113">
    <property type="entry name" value="Peptidase_S13"/>
    <property type="match status" value="1"/>
</dbReference>
<dbReference type="PRINTS" id="PR00922">
    <property type="entry name" value="DADACBPTASE3"/>
</dbReference>
<dbReference type="EMBL" id="VWNE01000025">
    <property type="protein sequence ID" value="KAA8480174.1"/>
    <property type="molecule type" value="Genomic_DNA"/>
</dbReference>
<proteinExistence type="inferred from homology"/>
<evidence type="ECO:0000256" key="3">
    <source>
        <dbReference type="SAM" id="SignalP"/>
    </source>
</evidence>